<dbReference type="InterPro" id="IPR002328">
    <property type="entry name" value="ADH_Zn_CS"/>
</dbReference>
<dbReference type="SUPFAM" id="SSF50129">
    <property type="entry name" value="GroES-like"/>
    <property type="match status" value="1"/>
</dbReference>
<dbReference type="EMBL" id="NVUL01000021">
    <property type="protein sequence ID" value="PCI79125.1"/>
    <property type="molecule type" value="Genomic_DNA"/>
</dbReference>
<evidence type="ECO:0000256" key="7">
    <source>
        <dbReference type="RuleBase" id="RU361277"/>
    </source>
</evidence>
<evidence type="ECO:0000313" key="10">
    <source>
        <dbReference type="Proteomes" id="UP000218767"/>
    </source>
</evidence>
<comment type="similarity">
    <text evidence="2 7">Belongs to the zinc-containing alcohol dehydrogenase family.</text>
</comment>
<proteinExistence type="inferred from homology"/>
<evidence type="ECO:0000259" key="8">
    <source>
        <dbReference type="SMART" id="SM00829"/>
    </source>
</evidence>
<comment type="cofactor">
    <cofactor evidence="1 7">
        <name>Zn(2+)</name>
        <dbReference type="ChEBI" id="CHEBI:29105"/>
    </cofactor>
</comment>
<dbReference type="SUPFAM" id="SSF51735">
    <property type="entry name" value="NAD(P)-binding Rossmann-fold domains"/>
    <property type="match status" value="1"/>
</dbReference>
<evidence type="ECO:0000256" key="1">
    <source>
        <dbReference type="ARBA" id="ARBA00001947"/>
    </source>
</evidence>
<evidence type="ECO:0000256" key="3">
    <source>
        <dbReference type="ARBA" id="ARBA00013190"/>
    </source>
</evidence>
<evidence type="ECO:0000256" key="6">
    <source>
        <dbReference type="ARBA" id="ARBA00023002"/>
    </source>
</evidence>
<dbReference type="AlphaFoldDB" id="A0A2A4XAN7"/>
<protein>
    <recommendedName>
        <fullName evidence="3">alcohol dehydrogenase</fullName>
        <ecNumber evidence="3">1.1.1.1</ecNumber>
    </recommendedName>
</protein>
<dbReference type="InterPro" id="IPR036291">
    <property type="entry name" value="NAD(P)-bd_dom_sf"/>
</dbReference>
<accession>A0A2A4XAN7</accession>
<dbReference type="GO" id="GO:0008270">
    <property type="term" value="F:zinc ion binding"/>
    <property type="evidence" value="ECO:0007669"/>
    <property type="project" value="InterPro"/>
</dbReference>
<keyword evidence="6" id="KW-0560">Oxidoreductase</keyword>
<dbReference type="InterPro" id="IPR011032">
    <property type="entry name" value="GroES-like_sf"/>
</dbReference>
<dbReference type="InterPro" id="IPR013149">
    <property type="entry name" value="ADH-like_C"/>
</dbReference>
<organism evidence="9 10">
    <name type="scientific">SAR86 cluster bacterium</name>
    <dbReference type="NCBI Taxonomy" id="2030880"/>
    <lineage>
        <taxon>Bacteria</taxon>
        <taxon>Pseudomonadati</taxon>
        <taxon>Pseudomonadota</taxon>
        <taxon>Gammaproteobacteria</taxon>
        <taxon>SAR86 cluster</taxon>
    </lineage>
</organism>
<dbReference type="GO" id="GO:0004022">
    <property type="term" value="F:alcohol dehydrogenase (NAD+) activity"/>
    <property type="evidence" value="ECO:0007669"/>
    <property type="project" value="UniProtKB-EC"/>
</dbReference>
<dbReference type="PANTHER" id="PTHR42940">
    <property type="entry name" value="ALCOHOL DEHYDROGENASE 1-RELATED"/>
    <property type="match status" value="1"/>
</dbReference>
<dbReference type="GO" id="GO:0005737">
    <property type="term" value="C:cytoplasm"/>
    <property type="evidence" value="ECO:0007669"/>
    <property type="project" value="TreeGrafter"/>
</dbReference>
<dbReference type="CDD" id="cd08240">
    <property type="entry name" value="6_hydroxyhexanoate_dh_like"/>
    <property type="match status" value="1"/>
</dbReference>
<dbReference type="EC" id="1.1.1.1" evidence="3"/>
<feature type="domain" description="Enoyl reductase (ER)" evidence="8">
    <location>
        <begin position="10"/>
        <end position="343"/>
    </location>
</feature>
<dbReference type="InterPro" id="IPR020843">
    <property type="entry name" value="ER"/>
</dbReference>
<keyword evidence="5 7" id="KW-0862">Zinc</keyword>
<name>A0A2A4XAN7_9GAMM</name>
<dbReference type="PANTHER" id="PTHR42940:SF8">
    <property type="entry name" value="VACUOLAR PROTEIN SORTING-ASSOCIATED PROTEIN 11"/>
    <property type="match status" value="1"/>
</dbReference>
<evidence type="ECO:0000256" key="2">
    <source>
        <dbReference type="ARBA" id="ARBA00008072"/>
    </source>
</evidence>
<gene>
    <name evidence="9" type="ORF">COB20_05420</name>
</gene>
<reference evidence="10" key="1">
    <citation type="submission" date="2017-08" db="EMBL/GenBank/DDBJ databases">
        <title>A dynamic microbial community with high functional redundancy inhabits the cold, oxic subseafloor aquifer.</title>
        <authorList>
            <person name="Tully B.J."/>
            <person name="Wheat C.G."/>
            <person name="Glazer B.T."/>
            <person name="Huber J.A."/>
        </authorList>
    </citation>
    <scope>NUCLEOTIDE SEQUENCE [LARGE SCALE GENOMIC DNA]</scope>
</reference>
<dbReference type="Proteomes" id="UP000218767">
    <property type="component" value="Unassembled WGS sequence"/>
</dbReference>
<evidence type="ECO:0000256" key="4">
    <source>
        <dbReference type="ARBA" id="ARBA00022723"/>
    </source>
</evidence>
<evidence type="ECO:0000313" key="9">
    <source>
        <dbReference type="EMBL" id="PCI79125.1"/>
    </source>
</evidence>
<comment type="caution">
    <text evidence="9">The sequence shown here is derived from an EMBL/GenBank/DDBJ whole genome shotgun (WGS) entry which is preliminary data.</text>
</comment>
<sequence length="346" mass="36085">MISYQTASPGAALVEVESETPAPQGTEVLVKTVACGVCHSDIHMHDGVFNLGNGKQLEVGREGMVLGHEIFGEVVAVGSDAQDVQVGDRRVVYPWIGCGECAACKRGEEQLCTPGRALGIVVNGGFADHVMIPHSRYLFDKGDVSDSLAATYACSGLTAYSALKKIGELQADDAVVIIGAGGVGMMAIQIAISSLGIDPIVVDIDEAKLEAARELGVTRTFNSSDPQTSKELRKATGGAFAVLDFVGAEASVNYGLGCLRKGGMLIIVGLYGGALNIPIPFLPMNARVIQGSYVGTPQDMAELMELVRAGKIAPIEITERPLSEATAALADLKAGKVQGRQVLVTS</sequence>
<dbReference type="Pfam" id="PF08240">
    <property type="entry name" value="ADH_N"/>
    <property type="match status" value="1"/>
</dbReference>
<dbReference type="Pfam" id="PF00107">
    <property type="entry name" value="ADH_zinc_N"/>
    <property type="match status" value="1"/>
</dbReference>
<dbReference type="Gene3D" id="3.90.180.10">
    <property type="entry name" value="Medium-chain alcohol dehydrogenases, catalytic domain"/>
    <property type="match status" value="1"/>
</dbReference>
<dbReference type="PROSITE" id="PS00059">
    <property type="entry name" value="ADH_ZINC"/>
    <property type="match status" value="1"/>
</dbReference>
<evidence type="ECO:0000256" key="5">
    <source>
        <dbReference type="ARBA" id="ARBA00022833"/>
    </source>
</evidence>
<dbReference type="SMART" id="SM00829">
    <property type="entry name" value="PKS_ER"/>
    <property type="match status" value="1"/>
</dbReference>
<dbReference type="InterPro" id="IPR013154">
    <property type="entry name" value="ADH-like_N"/>
</dbReference>
<keyword evidence="4 7" id="KW-0479">Metal-binding</keyword>
<dbReference type="Gene3D" id="3.40.50.720">
    <property type="entry name" value="NAD(P)-binding Rossmann-like Domain"/>
    <property type="match status" value="1"/>
</dbReference>